<keyword evidence="1" id="KW-1133">Transmembrane helix</keyword>
<dbReference type="Proteomes" id="UP000292881">
    <property type="component" value="Unassembled WGS sequence"/>
</dbReference>
<evidence type="ECO:0008006" key="4">
    <source>
        <dbReference type="Google" id="ProtNLM"/>
    </source>
</evidence>
<feature type="transmembrane region" description="Helical" evidence="1">
    <location>
        <begin position="165"/>
        <end position="181"/>
    </location>
</feature>
<evidence type="ECO:0000313" key="2">
    <source>
        <dbReference type="EMBL" id="RXZ51377.1"/>
    </source>
</evidence>
<reference evidence="2 3" key="1">
    <citation type="submission" date="2019-01" db="EMBL/GenBank/DDBJ databases">
        <authorList>
            <person name="Li J."/>
        </authorList>
    </citation>
    <scope>NUCLEOTIDE SEQUENCE [LARGE SCALE GENOMIC DNA]</scope>
    <source>
        <strain evidence="2 3">CGMCC 4.7180</strain>
    </source>
</reference>
<accession>A0A4Q2JX86</accession>
<gene>
    <name evidence="2" type="ORF">ESO86_02790</name>
</gene>
<feature type="transmembrane region" description="Helical" evidence="1">
    <location>
        <begin position="71"/>
        <end position="95"/>
    </location>
</feature>
<dbReference type="OrthoDB" id="5007314at2"/>
<keyword evidence="1" id="KW-0472">Membrane</keyword>
<sequence>MGRNTITTTTETRAPQRIRDALHRTPGWLLAAIAAAVVIAMAVVVTQPWMVPTDLVRDAQVVAAARGNASPAYGLVSNLGIVAMLLAAGAACTALLLRPRRRDVRRLLAWSLTLTLVVALDDLLLLHETAAFGPGSGLVLAAAYAIAFLAFALRFRDLIVERLDAALLVVMFAGLGTSAIVDVLVEPATRASVLVEDGAKLLGLLAWSAFVARAAILTLRTDRSTADDR</sequence>
<keyword evidence="1" id="KW-0812">Transmembrane</keyword>
<name>A0A4Q2JX86_9MICO</name>
<keyword evidence="3" id="KW-1185">Reference proteome</keyword>
<evidence type="ECO:0000313" key="3">
    <source>
        <dbReference type="Proteomes" id="UP000292881"/>
    </source>
</evidence>
<dbReference type="AlphaFoldDB" id="A0A4Q2JX86"/>
<feature type="transmembrane region" description="Helical" evidence="1">
    <location>
        <begin position="201"/>
        <end position="219"/>
    </location>
</feature>
<feature type="transmembrane region" description="Helical" evidence="1">
    <location>
        <begin position="27"/>
        <end position="51"/>
    </location>
</feature>
<feature type="transmembrane region" description="Helical" evidence="1">
    <location>
        <begin position="132"/>
        <end position="153"/>
    </location>
</feature>
<comment type="caution">
    <text evidence="2">The sequence shown here is derived from an EMBL/GenBank/DDBJ whole genome shotgun (WGS) entry which is preliminary data.</text>
</comment>
<organism evidence="2 3">
    <name type="scientific">Agromyces binzhouensis</name>
    <dbReference type="NCBI Taxonomy" id="1817495"/>
    <lineage>
        <taxon>Bacteria</taxon>
        <taxon>Bacillati</taxon>
        <taxon>Actinomycetota</taxon>
        <taxon>Actinomycetes</taxon>
        <taxon>Micrococcales</taxon>
        <taxon>Microbacteriaceae</taxon>
        <taxon>Agromyces</taxon>
    </lineage>
</organism>
<dbReference type="EMBL" id="SDPL01000023">
    <property type="protein sequence ID" value="RXZ51377.1"/>
    <property type="molecule type" value="Genomic_DNA"/>
</dbReference>
<dbReference type="RefSeq" id="WP_129233373.1">
    <property type="nucleotide sequence ID" value="NZ_SDPL01000023.1"/>
</dbReference>
<feature type="transmembrane region" description="Helical" evidence="1">
    <location>
        <begin position="107"/>
        <end position="126"/>
    </location>
</feature>
<evidence type="ECO:0000256" key="1">
    <source>
        <dbReference type="SAM" id="Phobius"/>
    </source>
</evidence>
<protein>
    <recommendedName>
        <fullName evidence="4">DUF998 domain-containing protein</fullName>
    </recommendedName>
</protein>
<proteinExistence type="predicted"/>